<name>A0AAV4DAX6_9GAST</name>
<dbReference type="AlphaFoldDB" id="A0AAV4DAX6"/>
<reference evidence="1 2" key="1">
    <citation type="journal article" date="2021" name="Elife">
        <title>Chloroplast acquisition without the gene transfer in kleptoplastic sea slugs, Plakobranchus ocellatus.</title>
        <authorList>
            <person name="Maeda T."/>
            <person name="Takahashi S."/>
            <person name="Yoshida T."/>
            <person name="Shimamura S."/>
            <person name="Takaki Y."/>
            <person name="Nagai Y."/>
            <person name="Toyoda A."/>
            <person name="Suzuki Y."/>
            <person name="Arimoto A."/>
            <person name="Ishii H."/>
            <person name="Satoh N."/>
            <person name="Nishiyama T."/>
            <person name="Hasebe M."/>
            <person name="Maruyama T."/>
            <person name="Minagawa J."/>
            <person name="Obokata J."/>
            <person name="Shigenobu S."/>
        </authorList>
    </citation>
    <scope>NUCLEOTIDE SEQUENCE [LARGE SCALE GENOMIC DNA]</scope>
</reference>
<proteinExistence type="predicted"/>
<dbReference type="Proteomes" id="UP000735302">
    <property type="component" value="Unassembled WGS sequence"/>
</dbReference>
<dbReference type="PANTHER" id="PTHR16469">
    <property type="entry name" value="UBIQUITIN-ASSOCIATED AND SH3 DOMAIN-CONTAINING BA-RELATED"/>
    <property type="match status" value="1"/>
</dbReference>
<dbReference type="Gene3D" id="3.40.50.1240">
    <property type="entry name" value="Phosphoglycerate mutase-like"/>
    <property type="match status" value="1"/>
</dbReference>
<accession>A0AAV4DAX6</accession>
<keyword evidence="2" id="KW-1185">Reference proteome</keyword>
<sequence length="153" mass="17401">MKNGAQIQIEPSAFEWYGWYKSSMPVWLKPNFLKRSGFSINIDHKPLVGVKDLNLDETVGEYYSRCHRLADAILKAHDDDGDILIVAHAGSLDTFTRQLLGKSPRNSQDMHNILSSFTYCCMCCVSQDPVTSKWNLQKPPIPPINGFDWKVLQ</sequence>
<gene>
    <name evidence="1" type="ORF">PoB_006768700</name>
</gene>
<dbReference type="EMBL" id="BLXT01007673">
    <property type="protein sequence ID" value="GFO41182.1"/>
    <property type="molecule type" value="Genomic_DNA"/>
</dbReference>
<dbReference type="InterPro" id="IPR029033">
    <property type="entry name" value="His_PPase_superfam"/>
</dbReference>
<evidence type="ECO:0000313" key="2">
    <source>
        <dbReference type="Proteomes" id="UP000735302"/>
    </source>
</evidence>
<dbReference type="SUPFAM" id="SSF53254">
    <property type="entry name" value="Phosphoglycerate mutase-like"/>
    <property type="match status" value="1"/>
</dbReference>
<protein>
    <submittedName>
        <fullName evidence="1">Ubiquitin-associated and sh3 domain-containing protein b</fullName>
    </submittedName>
</protein>
<comment type="caution">
    <text evidence="1">The sequence shown here is derived from an EMBL/GenBank/DDBJ whole genome shotgun (WGS) entry which is preliminary data.</text>
</comment>
<evidence type="ECO:0000313" key="1">
    <source>
        <dbReference type="EMBL" id="GFO41182.1"/>
    </source>
</evidence>
<dbReference type="InterPro" id="IPR013078">
    <property type="entry name" value="His_Pase_superF_clade-1"/>
</dbReference>
<organism evidence="1 2">
    <name type="scientific">Plakobranchus ocellatus</name>
    <dbReference type="NCBI Taxonomy" id="259542"/>
    <lineage>
        <taxon>Eukaryota</taxon>
        <taxon>Metazoa</taxon>
        <taxon>Spiralia</taxon>
        <taxon>Lophotrochozoa</taxon>
        <taxon>Mollusca</taxon>
        <taxon>Gastropoda</taxon>
        <taxon>Heterobranchia</taxon>
        <taxon>Euthyneura</taxon>
        <taxon>Panpulmonata</taxon>
        <taxon>Sacoglossa</taxon>
        <taxon>Placobranchoidea</taxon>
        <taxon>Plakobranchidae</taxon>
        <taxon>Plakobranchus</taxon>
    </lineage>
</organism>
<dbReference type="InterPro" id="IPR051710">
    <property type="entry name" value="Phosphatase_SH3-domain"/>
</dbReference>
<dbReference type="PANTHER" id="PTHR16469:SF27">
    <property type="entry name" value="UBIQUITIN-ASSOCIATED AND SH3 DOMAIN-CONTAINING BA-RELATED"/>
    <property type="match status" value="1"/>
</dbReference>
<dbReference type="Pfam" id="PF00300">
    <property type="entry name" value="His_Phos_1"/>
    <property type="match status" value="1"/>
</dbReference>